<evidence type="ECO:0000256" key="1">
    <source>
        <dbReference type="ARBA" id="ARBA00000632"/>
    </source>
</evidence>
<dbReference type="InterPro" id="IPR002196">
    <property type="entry name" value="Glyco_hydro_24"/>
</dbReference>
<dbReference type="CDD" id="cd00737">
    <property type="entry name" value="lyz_endolysin_autolysin"/>
    <property type="match status" value="1"/>
</dbReference>
<accession>A0A2A2CG51</accession>
<dbReference type="InterPro" id="IPR033907">
    <property type="entry name" value="Endolysin_autolysin"/>
</dbReference>
<keyword evidence="4 7" id="KW-0378">Hydrolase</keyword>
<evidence type="ECO:0000256" key="2">
    <source>
        <dbReference type="ARBA" id="ARBA00022529"/>
    </source>
</evidence>
<evidence type="ECO:0000256" key="7">
    <source>
        <dbReference type="RuleBase" id="RU003788"/>
    </source>
</evidence>
<organism evidence="8 9">
    <name type="scientific">Escherichia coli</name>
    <dbReference type="NCBI Taxonomy" id="562"/>
    <lineage>
        <taxon>Bacteria</taxon>
        <taxon>Pseudomonadati</taxon>
        <taxon>Pseudomonadota</taxon>
        <taxon>Gammaproteobacteria</taxon>
        <taxon>Enterobacterales</taxon>
        <taxon>Enterobacteriaceae</taxon>
        <taxon>Escherichia</taxon>
    </lineage>
</organism>
<dbReference type="GO" id="GO:0009253">
    <property type="term" value="P:peptidoglycan catabolic process"/>
    <property type="evidence" value="ECO:0007669"/>
    <property type="project" value="InterPro"/>
</dbReference>
<evidence type="ECO:0000313" key="8">
    <source>
        <dbReference type="EMBL" id="PAU25789.1"/>
    </source>
</evidence>
<dbReference type="InterPro" id="IPR023347">
    <property type="entry name" value="Lysozyme_dom_sf"/>
</dbReference>
<dbReference type="GO" id="GO:0042742">
    <property type="term" value="P:defense response to bacterium"/>
    <property type="evidence" value="ECO:0007669"/>
    <property type="project" value="UniProtKB-KW"/>
</dbReference>
<reference evidence="8 9" key="1">
    <citation type="submission" date="2016-12" db="EMBL/GenBank/DDBJ databases">
        <title>Real-Time Genomic Investigation Underlying the Public Health Response to a Shiga Toxin-Producing Escherichia Coli O26:H11 Outbreak in a Nursery.</title>
        <authorList>
            <person name="Ferdous M."/>
            <person name="Moran-Gilad J."/>
            <person name="Rossen J.W."/>
            <person name="Gdalevich M."/>
        </authorList>
    </citation>
    <scope>NUCLEOTIDE SEQUENCE [LARGE SCALE GENOMIC DNA]</scope>
    <source>
        <strain evidence="8 9">STEC 514-2</strain>
    </source>
</reference>
<dbReference type="Pfam" id="PF00959">
    <property type="entry name" value="Phage_lysozyme"/>
    <property type="match status" value="1"/>
</dbReference>
<keyword evidence="3 7" id="KW-0081">Bacteriolytic enzyme</keyword>
<comment type="catalytic activity">
    <reaction evidence="1 7">
        <text>Hydrolysis of (1-&gt;4)-beta-linkages between N-acetylmuramic acid and N-acetyl-D-glucosamine residues in a peptidoglycan and between N-acetyl-D-glucosamine residues in chitodextrins.</text>
        <dbReference type="EC" id="3.2.1.17"/>
    </reaction>
</comment>
<gene>
    <name evidence="8" type="ORF">BTQ06_04705</name>
</gene>
<dbReference type="GO" id="GO:0003796">
    <property type="term" value="F:lysozyme activity"/>
    <property type="evidence" value="ECO:0007669"/>
    <property type="project" value="UniProtKB-EC"/>
</dbReference>
<evidence type="ECO:0000256" key="5">
    <source>
        <dbReference type="ARBA" id="ARBA00023200"/>
    </source>
</evidence>
<dbReference type="SUPFAM" id="SSF53955">
    <property type="entry name" value="Lysozyme-like"/>
    <property type="match status" value="1"/>
</dbReference>
<sequence>MKTSAAGRELIKREEGVRFTLYDDATGKSIKRAVNARGNPTIGVGHLVSRNDTSYDGVTLSQERVDQLLEADLADAERAINNNVHVKLSQNQFDALVSLVFNVGPGVKNVKSGIITLKDGRPSTLLRLLNRHDYKGAAEQILAWKYVKGEPILRPRRLREKKLFEAPDA</sequence>
<comment type="similarity">
    <text evidence="7">Belongs to the glycosyl hydrolase 24 family.</text>
</comment>
<evidence type="ECO:0000313" key="9">
    <source>
        <dbReference type="Proteomes" id="UP000218543"/>
    </source>
</evidence>
<dbReference type="InterPro" id="IPR023346">
    <property type="entry name" value="Lysozyme-like_dom_sf"/>
</dbReference>
<evidence type="ECO:0000256" key="6">
    <source>
        <dbReference type="ARBA" id="ARBA00023295"/>
    </source>
</evidence>
<dbReference type="InterPro" id="IPR051018">
    <property type="entry name" value="Bacteriophage_GH24"/>
</dbReference>
<dbReference type="EC" id="3.2.1.17" evidence="7"/>
<dbReference type="AlphaFoldDB" id="A0A2A2CG51"/>
<dbReference type="HAMAP" id="MF_04110">
    <property type="entry name" value="ENDOLYSIN_T4"/>
    <property type="match status" value="1"/>
</dbReference>
<keyword evidence="2 7" id="KW-0929">Antimicrobial</keyword>
<dbReference type="EMBL" id="MRVZ01000012">
    <property type="protein sequence ID" value="PAU25789.1"/>
    <property type="molecule type" value="Genomic_DNA"/>
</dbReference>
<dbReference type="GO" id="GO:0016998">
    <property type="term" value="P:cell wall macromolecule catabolic process"/>
    <property type="evidence" value="ECO:0007669"/>
    <property type="project" value="InterPro"/>
</dbReference>
<evidence type="ECO:0000256" key="4">
    <source>
        <dbReference type="ARBA" id="ARBA00022801"/>
    </source>
</evidence>
<dbReference type="Proteomes" id="UP000218543">
    <property type="component" value="Unassembled WGS sequence"/>
</dbReference>
<keyword evidence="6 7" id="KW-0326">Glycosidase</keyword>
<evidence type="ECO:0000256" key="3">
    <source>
        <dbReference type="ARBA" id="ARBA00022638"/>
    </source>
</evidence>
<dbReference type="PANTHER" id="PTHR38107:SF3">
    <property type="entry name" value="LYSOZYME RRRD-RELATED"/>
    <property type="match status" value="1"/>
</dbReference>
<dbReference type="InterPro" id="IPR034690">
    <property type="entry name" value="Endolysin_T4_type"/>
</dbReference>
<dbReference type="Gene3D" id="1.10.530.40">
    <property type="match status" value="1"/>
</dbReference>
<comment type="caution">
    <text evidence="8">The sequence shown here is derived from an EMBL/GenBank/DDBJ whole genome shotgun (WGS) entry which is preliminary data.</text>
</comment>
<proteinExistence type="inferred from homology"/>
<protein>
    <recommendedName>
        <fullName evidence="7">Lysozyme</fullName>
        <ecNumber evidence="7">3.2.1.17</ecNumber>
    </recommendedName>
</protein>
<dbReference type="GO" id="GO:0031640">
    <property type="term" value="P:killing of cells of another organism"/>
    <property type="evidence" value="ECO:0007669"/>
    <property type="project" value="UniProtKB-KW"/>
</dbReference>
<dbReference type="RefSeq" id="WP_095585993.1">
    <property type="nucleotide sequence ID" value="NZ_MRVZ01000012.1"/>
</dbReference>
<name>A0A2A2CG51_ECOLX</name>
<dbReference type="PANTHER" id="PTHR38107">
    <property type="match status" value="1"/>
</dbReference>
<keyword evidence="5" id="KW-1035">Host cytoplasm</keyword>